<dbReference type="Proteomes" id="UP001249394">
    <property type="component" value="Chromosome"/>
</dbReference>
<proteinExistence type="predicted"/>
<gene>
    <name evidence="1" type="ORF">RI060_11585</name>
</gene>
<evidence type="ECO:0000313" key="1">
    <source>
        <dbReference type="EMBL" id="WND17943.1"/>
    </source>
</evidence>
<evidence type="ECO:0000313" key="2">
    <source>
        <dbReference type="Proteomes" id="UP001249394"/>
    </source>
</evidence>
<name>A0ABY9U517_STRVL</name>
<organism evidence="1 2">
    <name type="scientific">Streptomyces violaceus</name>
    <name type="common">Streptomyces venezuelae</name>
    <dbReference type="NCBI Taxonomy" id="1936"/>
    <lineage>
        <taxon>Bacteria</taxon>
        <taxon>Bacillati</taxon>
        <taxon>Actinomycetota</taxon>
        <taxon>Actinomycetes</taxon>
        <taxon>Kitasatosporales</taxon>
        <taxon>Streptomycetaceae</taxon>
        <taxon>Streptomyces</taxon>
    </lineage>
</organism>
<accession>A0ABY9U517</accession>
<protein>
    <submittedName>
        <fullName evidence="1">Uncharacterized protein</fullName>
    </submittedName>
</protein>
<dbReference type="EMBL" id="CP134213">
    <property type="protein sequence ID" value="WND17943.1"/>
    <property type="molecule type" value="Genomic_DNA"/>
</dbReference>
<sequence>MGSEPVRVPGARFLPIPADGDLEVGAESVAGFLGEVALLRGRHDAIAESTQRTRGLAEHREELVRRLWNLEVAALPARVIGGGVIVR</sequence>
<keyword evidence="2" id="KW-1185">Reference proteome</keyword>
<reference evidence="1 2" key="1">
    <citation type="submission" date="2023-09" db="EMBL/GenBank/DDBJ databases">
        <title>The genome sequence of Streptomyces anthocyanicus.</title>
        <authorList>
            <person name="Mo P."/>
        </authorList>
    </citation>
    <scope>NUCLEOTIDE SEQUENCE [LARGE SCALE GENOMIC DNA]</scope>
    <source>
        <strain evidence="1 2">JCM 4387</strain>
    </source>
</reference>